<proteinExistence type="predicted"/>
<dbReference type="Proteomes" id="UP001596171">
    <property type="component" value="Unassembled WGS sequence"/>
</dbReference>
<evidence type="ECO:0000313" key="2">
    <source>
        <dbReference type="EMBL" id="MFC6201983.1"/>
    </source>
</evidence>
<keyword evidence="1" id="KW-0812">Transmembrane</keyword>
<evidence type="ECO:0000313" key="3">
    <source>
        <dbReference type="Proteomes" id="UP001596171"/>
    </source>
</evidence>
<keyword evidence="3" id="KW-1185">Reference proteome</keyword>
<feature type="transmembrane region" description="Helical" evidence="1">
    <location>
        <begin position="7"/>
        <end position="26"/>
    </location>
</feature>
<evidence type="ECO:0000256" key="1">
    <source>
        <dbReference type="SAM" id="Phobius"/>
    </source>
</evidence>
<keyword evidence="1" id="KW-0472">Membrane</keyword>
<keyword evidence="1" id="KW-1133">Transmembrane helix</keyword>
<sequence>MVKKWGAVALVGAIDSVILCWLWGAWHHWQSPLMVGQQLLIVITVAFALSFVAPFLLAQSFQWQPHQVMWHWLLGWLGYGILLLVVPGWFKPAQAIEIGNGFLCSFFGILCVDAPRNRTLGIRVSWTYASEMVWQRTNRLGGWLLYASGLIGIGLSAWKPVAGPVLVFIPVILSGGIALGYAYWLSHQSHLFN</sequence>
<dbReference type="RefSeq" id="WP_171002294.1">
    <property type="nucleotide sequence ID" value="NZ_BJDI01000003.1"/>
</dbReference>
<feature type="transmembrane region" description="Helical" evidence="1">
    <location>
        <begin position="140"/>
        <end position="158"/>
    </location>
</feature>
<dbReference type="InterPro" id="IPR025962">
    <property type="entry name" value="SdpI/YhfL"/>
</dbReference>
<feature type="transmembrane region" description="Helical" evidence="1">
    <location>
        <begin position="164"/>
        <end position="184"/>
    </location>
</feature>
<feature type="transmembrane region" description="Helical" evidence="1">
    <location>
        <begin position="96"/>
        <end position="114"/>
    </location>
</feature>
<accession>A0ABW1SKW1</accession>
<protein>
    <submittedName>
        <fullName evidence="2">SdpI family protein</fullName>
    </submittedName>
</protein>
<gene>
    <name evidence="2" type="ORF">ACFP1L_08890</name>
</gene>
<feature type="transmembrane region" description="Helical" evidence="1">
    <location>
        <begin position="70"/>
        <end position="90"/>
    </location>
</feature>
<dbReference type="EMBL" id="JBHSSE010000018">
    <property type="protein sequence ID" value="MFC6201983.1"/>
    <property type="molecule type" value="Genomic_DNA"/>
</dbReference>
<dbReference type="Pfam" id="PF13630">
    <property type="entry name" value="SdpI"/>
    <property type="match status" value="1"/>
</dbReference>
<feature type="transmembrane region" description="Helical" evidence="1">
    <location>
        <begin position="38"/>
        <end position="58"/>
    </location>
</feature>
<organism evidence="2 3">
    <name type="scientific">Lactiplantibacillus nangangensis</name>
    <dbReference type="NCBI Taxonomy" id="2559917"/>
    <lineage>
        <taxon>Bacteria</taxon>
        <taxon>Bacillati</taxon>
        <taxon>Bacillota</taxon>
        <taxon>Bacilli</taxon>
        <taxon>Lactobacillales</taxon>
        <taxon>Lactobacillaceae</taxon>
        <taxon>Lactiplantibacillus</taxon>
    </lineage>
</organism>
<comment type="caution">
    <text evidence="2">The sequence shown here is derived from an EMBL/GenBank/DDBJ whole genome shotgun (WGS) entry which is preliminary data.</text>
</comment>
<reference evidence="3" key="1">
    <citation type="journal article" date="2019" name="Int. J. Syst. Evol. Microbiol.">
        <title>The Global Catalogue of Microorganisms (GCM) 10K type strain sequencing project: providing services to taxonomists for standard genome sequencing and annotation.</title>
        <authorList>
            <consortium name="The Broad Institute Genomics Platform"/>
            <consortium name="The Broad Institute Genome Sequencing Center for Infectious Disease"/>
            <person name="Wu L."/>
            <person name="Ma J."/>
        </authorList>
    </citation>
    <scope>NUCLEOTIDE SEQUENCE [LARGE SCALE GENOMIC DNA]</scope>
    <source>
        <strain evidence="3">CCM 8930</strain>
    </source>
</reference>
<name>A0ABW1SKW1_9LACO</name>